<organism evidence="10 11">
    <name type="scientific">Aphidius gifuensis</name>
    <name type="common">Parasitoid wasp</name>
    <dbReference type="NCBI Taxonomy" id="684658"/>
    <lineage>
        <taxon>Eukaryota</taxon>
        <taxon>Metazoa</taxon>
        <taxon>Ecdysozoa</taxon>
        <taxon>Arthropoda</taxon>
        <taxon>Hexapoda</taxon>
        <taxon>Insecta</taxon>
        <taxon>Pterygota</taxon>
        <taxon>Neoptera</taxon>
        <taxon>Endopterygota</taxon>
        <taxon>Hymenoptera</taxon>
        <taxon>Apocrita</taxon>
        <taxon>Ichneumonoidea</taxon>
        <taxon>Braconidae</taxon>
        <taxon>Aphidiinae</taxon>
        <taxon>Aphidius</taxon>
    </lineage>
</organism>
<dbReference type="GO" id="GO:0005524">
    <property type="term" value="F:ATP binding"/>
    <property type="evidence" value="ECO:0007669"/>
    <property type="project" value="UniProtKB-KW"/>
</dbReference>
<dbReference type="OrthoDB" id="3853857at2759"/>
<keyword evidence="11" id="KW-1185">Reference proteome</keyword>
<dbReference type="InterPro" id="IPR017438">
    <property type="entry name" value="ATP-NAD_kinase_N"/>
</dbReference>
<dbReference type="FunFam" id="3.40.50.10330:FF:000005">
    <property type="entry name" value="Sphingosine kinase 2"/>
    <property type="match status" value="1"/>
</dbReference>
<dbReference type="GO" id="GO:0012505">
    <property type="term" value="C:endomembrane system"/>
    <property type="evidence" value="ECO:0007669"/>
    <property type="project" value="UniProtKB-SubCell"/>
</dbReference>
<gene>
    <name evidence="10" type="ORF">HCN44_006992</name>
</gene>
<keyword evidence="4" id="KW-0418">Kinase</keyword>
<evidence type="ECO:0000256" key="1">
    <source>
        <dbReference type="ARBA" id="ARBA00004308"/>
    </source>
</evidence>
<dbReference type="Gene3D" id="3.40.50.10330">
    <property type="entry name" value="Probable inorganic polyphosphate/atp-NAD kinase, domain 1"/>
    <property type="match status" value="1"/>
</dbReference>
<dbReference type="AlphaFoldDB" id="A0A835CWV7"/>
<reference evidence="10 11" key="1">
    <citation type="submission" date="2020-08" db="EMBL/GenBank/DDBJ databases">
        <title>Aphidius gifuensis genome sequencing and assembly.</title>
        <authorList>
            <person name="Du Z."/>
        </authorList>
    </citation>
    <scope>NUCLEOTIDE SEQUENCE [LARGE SCALE GENOMIC DNA]</scope>
    <source>
        <strain evidence="10">YNYX2018</strain>
        <tissue evidence="10">Adults</tissue>
    </source>
</reference>
<dbReference type="PANTHER" id="PTHR12358:SF112">
    <property type="entry name" value="LD11247P-RELATED"/>
    <property type="match status" value="1"/>
</dbReference>
<feature type="compositionally biased region" description="Polar residues" evidence="8">
    <location>
        <begin position="487"/>
        <end position="514"/>
    </location>
</feature>
<dbReference type="EMBL" id="JACMRX010000002">
    <property type="protein sequence ID" value="KAF7995885.1"/>
    <property type="molecule type" value="Genomic_DNA"/>
</dbReference>
<proteinExistence type="predicted"/>
<name>A0A835CWV7_APHGI</name>
<dbReference type="Proteomes" id="UP000639338">
    <property type="component" value="Unassembled WGS sequence"/>
</dbReference>
<dbReference type="InterPro" id="IPR050187">
    <property type="entry name" value="Lipid_Phosphate_FormReg"/>
</dbReference>
<accession>A0A835CWV7</accession>
<evidence type="ECO:0000313" key="11">
    <source>
        <dbReference type="Proteomes" id="UP000639338"/>
    </source>
</evidence>
<evidence type="ECO:0000256" key="4">
    <source>
        <dbReference type="ARBA" id="ARBA00022777"/>
    </source>
</evidence>
<evidence type="ECO:0000313" key="10">
    <source>
        <dbReference type="EMBL" id="KAF7995885.1"/>
    </source>
</evidence>
<evidence type="ECO:0000259" key="9">
    <source>
        <dbReference type="PROSITE" id="PS50146"/>
    </source>
</evidence>
<dbReference type="EC" id="2.7.1.91" evidence="7"/>
<dbReference type="GO" id="GO:0005737">
    <property type="term" value="C:cytoplasm"/>
    <property type="evidence" value="ECO:0007669"/>
    <property type="project" value="TreeGrafter"/>
</dbReference>
<dbReference type="GO" id="GO:0042981">
    <property type="term" value="P:regulation of apoptotic process"/>
    <property type="evidence" value="ECO:0007669"/>
    <property type="project" value="UniProtKB-ARBA"/>
</dbReference>
<keyword evidence="6" id="KW-0472">Membrane</keyword>
<evidence type="ECO:0000256" key="8">
    <source>
        <dbReference type="SAM" id="MobiDB-lite"/>
    </source>
</evidence>
<keyword evidence="2" id="KW-0808">Transferase</keyword>
<feature type="region of interest" description="Disordered" evidence="8">
    <location>
        <begin position="487"/>
        <end position="521"/>
    </location>
</feature>
<comment type="subcellular location">
    <subcellularLocation>
        <location evidence="1">Endomembrane system</location>
    </subcellularLocation>
</comment>
<dbReference type="InterPro" id="IPR016064">
    <property type="entry name" value="NAD/diacylglycerol_kinase_sf"/>
</dbReference>
<dbReference type="Gene3D" id="2.60.200.40">
    <property type="match status" value="1"/>
</dbReference>
<dbReference type="GO" id="GO:0046512">
    <property type="term" value="P:sphingosine biosynthetic process"/>
    <property type="evidence" value="ECO:0007669"/>
    <property type="project" value="TreeGrafter"/>
</dbReference>
<dbReference type="InterPro" id="IPR045540">
    <property type="entry name" value="YegS/DAGK_C"/>
</dbReference>
<dbReference type="SUPFAM" id="SSF111331">
    <property type="entry name" value="NAD kinase/diacylglycerol kinase-like"/>
    <property type="match status" value="1"/>
</dbReference>
<evidence type="ECO:0000256" key="5">
    <source>
        <dbReference type="ARBA" id="ARBA00022840"/>
    </source>
</evidence>
<evidence type="ECO:0000256" key="6">
    <source>
        <dbReference type="ARBA" id="ARBA00023136"/>
    </source>
</evidence>
<evidence type="ECO:0000256" key="2">
    <source>
        <dbReference type="ARBA" id="ARBA00022679"/>
    </source>
</evidence>
<feature type="domain" description="DAGKc" evidence="9">
    <location>
        <begin position="185"/>
        <end position="331"/>
    </location>
</feature>
<dbReference type="InterPro" id="IPR001206">
    <property type="entry name" value="Diacylglycerol_kinase_cat_dom"/>
</dbReference>
<dbReference type="GO" id="GO:0016020">
    <property type="term" value="C:membrane"/>
    <property type="evidence" value="ECO:0007669"/>
    <property type="project" value="TreeGrafter"/>
</dbReference>
<dbReference type="Pfam" id="PF00781">
    <property type="entry name" value="DAGK_cat"/>
    <property type="match status" value="1"/>
</dbReference>
<evidence type="ECO:0000256" key="7">
    <source>
        <dbReference type="ARBA" id="ARBA00044037"/>
    </source>
</evidence>
<protein>
    <recommendedName>
        <fullName evidence="7">sphingosine kinase</fullName>
        <ecNumber evidence="7">2.7.1.91</ecNumber>
    </recommendedName>
</protein>
<sequence>MMEEDCQVKSNVLLEETFYITSKKNTYYKVKLCDNGLSLHKESNGAKKIEKICISDIIGCRCMRLKKRNAGNCICRPSLSKNNMKDVETTNINEQLNTWDEYDTSTYLYIYSYISKKKRVKTAPRRERLTLTLRFRTFDKYEDNLREASKWRLVIKCLINNISIPKNIINSNYDSLNDLLNASTNDHKKLLVLLNPKSGPGRGRELFQQRIHPILSEAEKPYDVHITKYPNYAREFIKTRDIYQWNGIICVGGDGILFEVVNGIFERQDWENVLKKLPLGVIPCGSGNGLAKSIAYAKDEPYDTNPMLISALSVVKCQITPIDIIRVETINQILYSFLSIGWGIIADIDIESERLRAIGGQRFFVWSVARLLSLRRYKGVVSYLPCDNTHIIIDNKNNNYDKTIRDDAIITHSKSYDDEIDKYCDSGIRESKSCHNVHDDQVPNDIDDLYLDGDEINGENIALETGFEGRRRLDSFYSATSRKSAYFSTGSTSSFRSMENSDNSQKGNDNNNENRIMYGPPTTLPALTAQVPSNWTKIEGEFISVHASYQSHIGQDCLIAPQAKLADGVIWLIIIKAGVKRSVILQFLLALSNGSHVNIPGVDMIPVKAFRIEPSESTSGHITVDGEEVDYGPIQAEVFPSLANVMSP</sequence>
<dbReference type="GO" id="GO:0008481">
    <property type="term" value="F:sphingosine kinase activity"/>
    <property type="evidence" value="ECO:0007669"/>
    <property type="project" value="UniProtKB-EC"/>
</dbReference>
<keyword evidence="3" id="KW-0547">Nucleotide-binding</keyword>
<dbReference type="Pfam" id="PF19279">
    <property type="entry name" value="YegS_C"/>
    <property type="match status" value="1"/>
</dbReference>
<comment type="caution">
    <text evidence="10">The sequence shown here is derived from an EMBL/GenBank/DDBJ whole genome shotgun (WGS) entry which is preliminary data.</text>
</comment>
<dbReference type="SMART" id="SM00046">
    <property type="entry name" value="DAGKc"/>
    <property type="match status" value="1"/>
</dbReference>
<dbReference type="PANTHER" id="PTHR12358">
    <property type="entry name" value="SPHINGOSINE KINASE"/>
    <property type="match status" value="1"/>
</dbReference>
<dbReference type="PROSITE" id="PS50146">
    <property type="entry name" value="DAGK"/>
    <property type="match status" value="1"/>
</dbReference>
<evidence type="ECO:0000256" key="3">
    <source>
        <dbReference type="ARBA" id="ARBA00022741"/>
    </source>
</evidence>
<keyword evidence="5" id="KW-0067">ATP-binding</keyword>